<evidence type="ECO:0000313" key="2">
    <source>
        <dbReference type="EMBL" id="CAB1444373.1"/>
    </source>
</evidence>
<keyword evidence="3" id="KW-1185">Reference proteome</keyword>
<gene>
    <name evidence="2" type="ORF">PLEPLA_LOCUS32089</name>
</gene>
<dbReference type="AlphaFoldDB" id="A0A9N7YYB1"/>
<feature type="signal peptide" evidence="1">
    <location>
        <begin position="1"/>
        <end position="33"/>
    </location>
</feature>
<organism evidence="2 3">
    <name type="scientific">Pleuronectes platessa</name>
    <name type="common">European plaice</name>
    <dbReference type="NCBI Taxonomy" id="8262"/>
    <lineage>
        <taxon>Eukaryota</taxon>
        <taxon>Metazoa</taxon>
        <taxon>Chordata</taxon>
        <taxon>Craniata</taxon>
        <taxon>Vertebrata</taxon>
        <taxon>Euteleostomi</taxon>
        <taxon>Actinopterygii</taxon>
        <taxon>Neopterygii</taxon>
        <taxon>Teleostei</taxon>
        <taxon>Neoteleostei</taxon>
        <taxon>Acanthomorphata</taxon>
        <taxon>Carangaria</taxon>
        <taxon>Pleuronectiformes</taxon>
        <taxon>Pleuronectoidei</taxon>
        <taxon>Pleuronectidae</taxon>
        <taxon>Pleuronectes</taxon>
    </lineage>
</organism>
<name>A0A9N7YYB1_PLEPL</name>
<sequence>MRRPCFLGSPTTRNALLTCLLTLSVCVVPQAERKQPWGRGDVTDSKTETGLEVVVVTLGPETHCVDRADGQLLISPNAEHLLRPIPAARPTKPHHAHQHLKPQKAPERPETLQLSGDLLHDPHLSALAFLRHTTSPTHLSLHPSRPPPPPARLPCIRCLESCSLSQQPRSARLLSPALETAYQGPHVISLQDVGDRDY</sequence>
<reference evidence="2" key="1">
    <citation type="submission" date="2020-03" db="EMBL/GenBank/DDBJ databases">
        <authorList>
            <person name="Weist P."/>
        </authorList>
    </citation>
    <scope>NUCLEOTIDE SEQUENCE</scope>
</reference>
<evidence type="ECO:0000256" key="1">
    <source>
        <dbReference type="SAM" id="SignalP"/>
    </source>
</evidence>
<protein>
    <submittedName>
        <fullName evidence="2">Uncharacterized protein</fullName>
    </submittedName>
</protein>
<accession>A0A9N7YYB1</accession>
<dbReference type="EMBL" id="CADEAL010003336">
    <property type="protein sequence ID" value="CAB1444373.1"/>
    <property type="molecule type" value="Genomic_DNA"/>
</dbReference>
<feature type="chain" id="PRO_5040368262" evidence="1">
    <location>
        <begin position="34"/>
        <end position="198"/>
    </location>
</feature>
<proteinExistence type="predicted"/>
<keyword evidence="1" id="KW-0732">Signal</keyword>
<comment type="caution">
    <text evidence="2">The sequence shown here is derived from an EMBL/GenBank/DDBJ whole genome shotgun (WGS) entry which is preliminary data.</text>
</comment>
<evidence type="ECO:0000313" key="3">
    <source>
        <dbReference type="Proteomes" id="UP001153269"/>
    </source>
</evidence>
<dbReference type="Proteomes" id="UP001153269">
    <property type="component" value="Unassembled WGS sequence"/>
</dbReference>